<dbReference type="AlphaFoldDB" id="A0A1B7TJJ9"/>
<gene>
    <name evidence="1" type="ORF">HANVADRAFT_51330</name>
</gene>
<accession>A0A1B7TJJ9</accession>
<dbReference type="EMBL" id="LXPE01000002">
    <property type="protein sequence ID" value="OBA28904.1"/>
    <property type="molecule type" value="Genomic_DNA"/>
</dbReference>
<reference evidence="2" key="1">
    <citation type="journal article" date="2016" name="Proc. Natl. Acad. Sci. U.S.A.">
        <title>Comparative genomics of biotechnologically important yeasts.</title>
        <authorList>
            <person name="Riley R."/>
            <person name="Haridas S."/>
            <person name="Wolfe K.H."/>
            <person name="Lopes M.R."/>
            <person name="Hittinger C.T."/>
            <person name="Goeker M."/>
            <person name="Salamov A.A."/>
            <person name="Wisecaver J.H."/>
            <person name="Long T.M."/>
            <person name="Calvey C.H."/>
            <person name="Aerts A.L."/>
            <person name="Barry K.W."/>
            <person name="Choi C."/>
            <person name="Clum A."/>
            <person name="Coughlan A.Y."/>
            <person name="Deshpande S."/>
            <person name="Douglass A.P."/>
            <person name="Hanson S.J."/>
            <person name="Klenk H.-P."/>
            <person name="LaButti K.M."/>
            <person name="Lapidus A."/>
            <person name="Lindquist E.A."/>
            <person name="Lipzen A.M."/>
            <person name="Meier-Kolthoff J.P."/>
            <person name="Ohm R.A."/>
            <person name="Otillar R.P."/>
            <person name="Pangilinan J.L."/>
            <person name="Peng Y."/>
            <person name="Rokas A."/>
            <person name="Rosa C.A."/>
            <person name="Scheuner C."/>
            <person name="Sibirny A.A."/>
            <person name="Slot J.C."/>
            <person name="Stielow J.B."/>
            <person name="Sun H."/>
            <person name="Kurtzman C.P."/>
            <person name="Blackwell M."/>
            <person name="Grigoriev I.V."/>
            <person name="Jeffries T.W."/>
        </authorList>
    </citation>
    <scope>NUCLEOTIDE SEQUENCE [LARGE SCALE GENOMIC DNA]</scope>
    <source>
        <strain evidence="2">NRRL Y-1626</strain>
    </source>
</reference>
<proteinExistence type="predicted"/>
<sequence length="81" mass="9604">MESNSTHNQEEDISFMKNLLKQLLVNKLDNDNKELDTLLNKSITELDDKYKSIIKDFENEGYNEETIKKEAEDMKLYTKEN</sequence>
<keyword evidence="2" id="KW-1185">Reference proteome</keyword>
<comment type="caution">
    <text evidence="1">The sequence shown here is derived from an EMBL/GenBank/DDBJ whole genome shotgun (WGS) entry which is preliminary data.</text>
</comment>
<evidence type="ECO:0000313" key="1">
    <source>
        <dbReference type="EMBL" id="OBA28904.1"/>
    </source>
</evidence>
<name>A0A1B7TJJ9_9ASCO</name>
<protein>
    <submittedName>
        <fullName evidence="1">Uncharacterized protein</fullName>
    </submittedName>
</protein>
<dbReference type="Proteomes" id="UP000092321">
    <property type="component" value="Unassembled WGS sequence"/>
</dbReference>
<evidence type="ECO:0000313" key="2">
    <source>
        <dbReference type="Proteomes" id="UP000092321"/>
    </source>
</evidence>
<organism evidence="1 2">
    <name type="scientific">Hanseniaspora valbyensis NRRL Y-1626</name>
    <dbReference type="NCBI Taxonomy" id="766949"/>
    <lineage>
        <taxon>Eukaryota</taxon>
        <taxon>Fungi</taxon>
        <taxon>Dikarya</taxon>
        <taxon>Ascomycota</taxon>
        <taxon>Saccharomycotina</taxon>
        <taxon>Saccharomycetes</taxon>
        <taxon>Saccharomycodales</taxon>
        <taxon>Saccharomycodaceae</taxon>
        <taxon>Hanseniaspora</taxon>
    </lineage>
</organism>